<comment type="subcellular location">
    <subcellularLocation>
        <location evidence="1">Cell outer membrane</location>
    </subcellularLocation>
</comment>
<reference evidence="8" key="1">
    <citation type="journal article" date="2019" name="Int. J. Syst. Evol. Microbiol.">
        <title>The Global Catalogue of Microorganisms (GCM) 10K type strain sequencing project: providing services to taxonomists for standard genome sequencing and annotation.</title>
        <authorList>
            <consortium name="The Broad Institute Genomics Platform"/>
            <consortium name="The Broad Institute Genome Sequencing Center for Infectious Disease"/>
            <person name="Wu L."/>
            <person name="Ma J."/>
        </authorList>
    </citation>
    <scope>NUCLEOTIDE SEQUENCE [LARGE SCALE GENOMIC DNA]</scope>
    <source>
        <strain evidence="8">JCM 17066</strain>
    </source>
</reference>
<keyword evidence="5" id="KW-0998">Cell outer membrane</keyword>
<comment type="similarity">
    <text evidence="2">Belongs to the MipA/OmpV family.</text>
</comment>
<evidence type="ECO:0000256" key="1">
    <source>
        <dbReference type="ARBA" id="ARBA00004442"/>
    </source>
</evidence>
<proteinExistence type="inferred from homology"/>
<evidence type="ECO:0000313" key="8">
    <source>
        <dbReference type="Proteomes" id="UP001596045"/>
    </source>
</evidence>
<keyword evidence="4" id="KW-0472">Membrane</keyword>
<feature type="signal peptide" evidence="6">
    <location>
        <begin position="1"/>
        <end position="24"/>
    </location>
</feature>
<feature type="chain" id="PRO_5046635352" evidence="6">
    <location>
        <begin position="25"/>
        <end position="271"/>
    </location>
</feature>
<comment type="caution">
    <text evidence="7">The sequence shown here is derived from an EMBL/GenBank/DDBJ whole genome shotgun (WGS) entry which is preliminary data.</text>
</comment>
<dbReference type="EMBL" id="JBHSMT010000028">
    <property type="protein sequence ID" value="MFC5475676.1"/>
    <property type="molecule type" value="Genomic_DNA"/>
</dbReference>
<dbReference type="PANTHER" id="PTHR38776:SF1">
    <property type="entry name" value="MLTA-INTERACTING PROTEIN-RELATED"/>
    <property type="match status" value="1"/>
</dbReference>
<gene>
    <name evidence="7" type="ORF">ACFPM8_17070</name>
</gene>
<dbReference type="Pfam" id="PF06629">
    <property type="entry name" value="MipA"/>
    <property type="match status" value="1"/>
</dbReference>
<evidence type="ECO:0000256" key="4">
    <source>
        <dbReference type="ARBA" id="ARBA00023136"/>
    </source>
</evidence>
<dbReference type="RefSeq" id="WP_378999184.1">
    <property type="nucleotide sequence ID" value="NZ_JBHSMT010000028.1"/>
</dbReference>
<evidence type="ECO:0000256" key="6">
    <source>
        <dbReference type="SAM" id="SignalP"/>
    </source>
</evidence>
<protein>
    <submittedName>
        <fullName evidence="7">MipA/OmpV family protein</fullName>
    </submittedName>
</protein>
<name>A0ABW0MDZ5_9BURK</name>
<dbReference type="InterPro" id="IPR010583">
    <property type="entry name" value="MipA"/>
</dbReference>
<sequence length="271" mass="28765">MKHQIKSIIVVTLYCTLASRMASAEQLAQAQPKAPLQASQITLGLGAGAMPRYAGSDEYRAVPVPVLNIVTPSGFFFDSSQGAGYRFDLSDMLFATTAISYDPGRKDSNDGLEPGSAKLKGMGEIKGSVLAKVGAGIKLGRIGTFTIDVSQPVSNRERGLSAVAQLNSTVLSLTKDRVEISGGVSFGSAKYNQTYFGVSAIQSRNSGYAKYKADSGLNALNSSVTWTHNLSKTWSVSTMLGVTHYVQKAASSPIVLAKTNYSGFTTINYSF</sequence>
<evidence type="ECO:0000256" key="2">
    <source>
        <dbReference type="ARBA" id="ARBA00005722"/>
    </source>
</evidence>
<organism evidence="7 8">
    <name type="scientific">Paraherbaspirillum soli</name>
    <dbReference type="NCBI Taxonomy" id="631222"/>
    <lineage>
        <taxon>Bacteria</taxon>
        <taxon>Pseudomonadati</taxon>
        <taxon>Pseudomonadota</taxon>
        <taxon>Betaproteobacteria</taxon>
        <taxon>Burkholderiales</taxon>
        <taxon>Oxalobacteraceae</taxon>
        <taxon>Paraherbaspirillum</taxon>
    </lineage>
</organism>
<keyword evidence="3 6" id="KW-0732">Signal</keyword>
<evidence type="ECO:0000313" key="7">
    <source>
        <dbReference type="EMBL" id="MFC5475676.1"/>
    </source>
</evidence>
<dbReference type="PANTHER" id="PTHR38776">
    <property type="entry name" value="MLTA-INTERACTING PROTEIN-RELATED"/>
    <property type="match status" value="1"/>
</dbReference>
<accession>A0ABW0MDZ5</accession>
<dbReference type="Proteomes" id="UP001596045">
    <property type="component" value="Unassembled WGS sequence"/>
</dbReference>
<evidence type="ECO:0000256" key="5">
    <source>
        <dbReference type="ARBA" id="ARBA00023237"/>
    </source>
</evidence>
<evidence type="ECO:0000256" key="3">
    <source>
        <dbReference type="ARBA" id="ARBA00022729"/>
    </source>
</evidence>
<keyword evidence="8" id="KW-1185">Reference proteome</keyword>